<dbReference type="CDD" id="cd00090">
    <property type="entry name" value="HTH_ARSR"/>
    <property type="match status" value="1"/>
</dbReference>
<dbReference type="PRINTS" id="PR00033">
    <property type="entry name" value="HTHASNC"/>
</dbReference>
<dbReference type="SUPFAM" id="SSF46785">
    <property type="entry name" value="Winged helix' DNA-binding domain"/>
    <property type="match status" value="1"/>
</dbReference>
<dbReference type="AlphaFoldDB" id="A0A7D5GRB2"/>
<evidence type="ECO:0000313" key="5">
    <source>
        <dbReference type="EMBL" id="QLG47926.1"/>
    </source>
</evidence>
<dbReference type="PANTHER" id="PTHR30154">
    <property type="entry name" value="LEUCINE-RESPONSIVE REGULATORY PROTEIN"/>
    <property type="match status" value="1"/>
</dbReference>
<dbReference type="Pfam" id="PF13404">
    <property type="entry name" value="HTH_AsnC-type"/>
    <property type="match status" value="1"/>
</dbReference>
<dbReference type="OrthoDB" id="57033at2157"/>
<dbReference type="SMART" id="SM00344">
    <property type="entry name" value="HTH_ASNC"/>
    <property type="match status" value="1"/>
</dbReference>
<dbReference type="PANTHER" id="PTHR30154:SF34">
    <property type="entry name" value="TRANSCRIPTIONAL REGULATOR AZLB"/>
    <property type="match status" value="1"/>
</dbReference>
<evidence type="ECO:0000256" key="1">
    <source>
        <dbReference type="ARBA" id="ARBA00023015"/>
    </source>
</evidence>
<evidence type="ECO:0000259" key="4">
    <source>
        <dbReference type="PROSITE" id="PS50956"/>
    </source>
</evidence>
<keyword evidence="1" id="KW-0805">Transcription regulation</keyword>
<sequence length="160" mass="17985">MTEYQLDDVDEQLLTLLQENARAKAIELAEEIGVSDNTIHNRMERLADAGIITGYTPIIDHEQTGLRLHFHFSCTARISDRSTVAEKALALPQVTDVTELMTGQENLHIKAVGAHDEDITHVAEQLDDLDLEINDENLIRANHSTPLDYVEVMELVEVEQ</sequence>
<feature type="domain" description="HTH asnC-type" evidence="4">
    <location>
        <begin position="6"/>
        <end position="67"/>
    </location>
</feature>
<dbReference type="GO" id="GO:0043200">
    <property type="term" value="P:response to amino acid"/>
    <property type="evidence" value="ECO:0007669"/>
    <property type="project" value="TreeGrafter"/>
</dbReference>
<dbReference type="PROSITE" id="PS50956">
    <property type="entry name" value="HTH_ASNC_2"/>
    <property type="match status" value="1"/>
</dbReference>
<reference evidence="5 6" key="1">
    <citation type="submission" date="2020-07" db="EMBL/GenBank/DDBJ databases">
        <authorList>
            <person name="Cui H."/>
        </authorList>
    </citation>
    <scope>NUCLEOTIDE SEQUENCE [LARGE SCALE GENOMIC DNA]</scope>
    <source>
        <strain evidence="5 6">YPL8</strain>
    </source>
</reference>
<keyword evidence="3" id="KW-0804">Transcription</keyword>
<dbReference type="InterPro" id="IPR019888">
    <property type="entry name" value="Tscrpt_reg_AsnC-like"/>
</dbReference>
<dbReference type="InterPro" id="IPR011991">
    <property type="entry name" value="ArsR-like_HTH"/>
</dbReference>
<dbReference type="Proteomes" id="UP000509241">
    <property type="component" value="Chromosome"/>
</dbReference>
<dbReference type="InterPro" id="IPR036390">
    <property type="entry name" value="WH_DNA-bd_sf"/>
</dbReference>
<proteinExistence type="predicted"/>
<keyword evidence="2" id="KW-0238">DNA-binding</keyword>
<protein>
    <submittedName>
        <fullName evidence="5">Lrp/AsnC family transcriptional regulator</fullName>
    </submittedName>
</protein>
<organism evidence="5 6">
    <name type="scientific">Natrinema halophilum</name>
    <dbReference type="NCBI Taxonomy" id="1699371"/>
    <lineage>
        <taxon>Archaea</taxon>
        <taxon>Methanobacteriati</taxon>
        <taxon>Methanobacteriota</taxon>
        <taxon>Stenosarchaea group</taxon>
        <taxon>Halobacteria</taxon>
        <taxon>Halobacteriales</taxon>
        <taxon>Natrialbaceae</taxon>
        <taxon>Natrinema</taxon>
    </lineage>
</organism>
<name>A0A7D5GRB2_9EURY</name>
<evidence type="ECO:0000313" key="6">
    <source>
        <dbReference type="Proteomes" id="UP000509241"/>
    </source>
</evidence>
<gene>
    <name evidence="5" type="ORF">HYG82_03235</name>
</gene>
<evidence type="ECO:0000256" key="2">
    <source>
        <dbReference type="ARBA" id="ARBA00023125"/>
    </source>
</evidence>
<dbReference type="KEGG" id="haly:HYG82_03235"/>
<dbReference type="GeneID" id="56032272"/>
<dbReference type="GO" id="GO:0043565">
    <property type="term" value="F:sequence-specific DNA binding"/>
    <property type="evidence" value="ECO:0007669"/>
    <property type="project" value="InterPro"/>
</dbReference>
<evidence type="ECO:0000256" key="3">
    <source>
        <dbReference type="ARBA" id="ARBA00023163"/>
    </source>
</evidence>
<dbReference type="InterPro" id="IPR000485">
    <property type="entry name" value="AsnC-type_HTH_dom"/>
</dbReference>
<keyword evidence="6" id="KW-1185">Reference proteome</keyword>
<dbReference type="EMBL" id="CP058601">
    <property type="protein sequence ID" value="QLG47926.1"/>
    <property type="molecule type" value="Genomic_DNA"/>
</dbReference>
<dbReference type="GO" id="GO:0005829">
    <property type="term" value="C:cytosol"/>
    <property type="evidence" value="ECO:0007669"/>
    <property type="project" value="TreeGrafter"/>
</dbReference>
<dbReference type="Gene3D" id="1.10.10.10">
    <property type="entry name" value="Winged helix-like DNA-binding domain superfamily/Winged helix DNA-binding domain"/>
    <property type="match status" value="1"/>
</dbReference>
<accession>A0A7D5GRB2</accession>
<dbReference type="InterPro" id="IPR036388">
    <property type="entry name" value="WH-like_DNA-bd_sf"/>
</dbReference>
<dbReference type="RefSeq" id="WP_179259668.1">
    <property type="nucleotide sequence ID" value="NZ_CP058601.1"/>
</dbReference>